<gene>
    <name evidence="1" type="ORF">SELMODRAFT_408465</name>
</gene>
<name>D8R8E2_SELML</name>
<keyword evidence="2" id="KW-1185">Reference proteome</keyword>
<dbReference type="KEGG" id="smo:SELMODRAFT_408465"/>
<dbReference type="HOGENOM" id="CLU_2201588_0_0_1"/>
<dbReference type="Gramene" id="EFJ31683">
    <property type="protein sequence ID" value="EFJ31683"/>
    <property type="gene ID" value="SELMODRAFT_408465"/>
</dbReference>
<dbReference type="AlphaFoldDB" id="D8R8E2"/>
<protein>
    <submittedName>
        <fullName evidence="1">Uncharacterized protein</fullName>
    </submittedName>
</protein>
<dbReference type="InParanoid" id="D8R8E2"/>
<accession>D8R8E2</accession>
<reference evidence="1 2" key="1">
    <citation type="journal article" date="2011" name="Science">
        <title>The Selaginella genome identifies genetic changes associated with the evolution of vascular plants.</title>
        <authorList>
            <person name="Banks J.A."/>
            <person name="Nishiyama T."/>
            <person name="Hasebe M."/>
            <person name="Bowman J.L."/>
            <person name="Gribskov M."/>
            <person name="dePamphilis C."/>
            <person name="Albert V.A."/>
            <person name="Aono N."/>
            <person name="Aoyama T."/>
            <person name="Ambrose B.A."/>
            <person name="Ashton N.W."/>
            <person name="Axtell M.J."/>
            <person name="Barker E."/>
            <person name="Barker M.S."/>
            <person name="Bennetzen J.L."/>
            <person name="Bonawitz N.D."/>
            <person name="Chapple C."/>
            <person name="Cheng C."/>
            <person name="Correa L.G."/>
            <person name="Dacre M."/>
            <person name="DeBarry J."/>
            <person name="Dreyer I."/>
            <person name="Elias M."/>
            <person name="Engstrom E.M."/>
            <person name="Estelle M."/>
            <person name="Feng L."/>
            <person name="Finet C."/>
            <person name="Floyd S.K."/>
            <person name="Frommer W.B."/>
            <person name="Fujita T."/>
            <person name="Gramzow L."/>
            <person name="Gutensohn M."/>
            <person name="Harholt J."/>
            <person name="Hattori M."/>
            <person name="Heyl A."/>
            <person name="Hirai T."/>
            <person name="Hiwatashi Y."/>
            <person name="Ishikawa M."/>
            <person name="Iwata M."/>
            <person name="Karol K.G."/>
            <person name="Koehler B."/>
            <person name="Kolukisaoglu U."/>
            <person name="Kubo M."/>
            <person name="Kurata T."/>
            <person name="Lalonde S."/>
            <person name="Li K."/>
            <person name="Li Y."/>
            <person name="Litt A."/>
            <person name="Lyons E."/>
            <person name="Manning G."/>
            <person name="Maruyama T."/>
            <person name="Michael T.P."/>
            <person name="Mikami K."/>
            <person name="Miyazaki S."/>
            <person name="Morinaga S."/>
            <person name="Murata T."/>
            <person name="Mueller-Roeber B."/>
            <person name="Nelson D.R."/>
            <person name="Obara M."/>
            <person name="Oguri Y."/>
            <person name="Olmstead R.G."/>
            <person name="Onodera N."/>
            <person name="Petersen B.L."/>
            <person name="Pils B."/>
            <person name="Prigge M."/>
            <person name="Rensing S.A."/>
            <person name="Riano-Pachon D.M."/>
            <person name="Roberts A.W."/>
            <person name="Sato Y."/>
            <person name="Scheller H.V."/>
            <person name="Schulz B."/>
            <person name="Schulz C."/>
            <person name="Shakirov E.V."/>
            <person name="Shibagaki N."/>
            <person name="Shinohara N."/>
            <person name="Shippen D.E."/>
            <person name="Soerensen I."/>
            <person name="Sotooka R."/>
            <person name="Sugimoto N."/>
            <person name="Sugita M."/>
            <person name="Sumikawa N."/>
            <person name="Tanurdzic M."/>
            <person name="Theissen G."/>
            <person name="Ulvskov P."/>
            <person name="Wakazuki S."/>
            <person name="Weng J.K."/>
            <person name="Willats W.W."/>
            <person name="Wipf D."/>
            <person name="Wolf P.G."/>
            <person name="Yang L."/>
            <person name="Zimmer A.D."/>
            <person name="Zhu Q."/>
            <person name="Mitros T."/>
            <person name="Hellsten U."/>
            <person name="Loque D."/>
            <person name="Otillar R."/>
            <person name="Salamov A."/>
            <person name="Schmutz J."/>
            <person name="Shapiro H."/>
            <person name="Lindquist E."/>
            <person name="Lucas S."/>
            <person name="Rokhsar D."/>
            <person name="Grigoriev I.V."/>
        </authorList>
    </citation>
    <scope>NUCLEOTIDE SEQUENCE [LARGE SCALE GENOMIC DNA]</scope>
</reference>
<organism evidence="2">
    <name type="scientific">Selaginella moellendorffii</name>
    <name type="common">Spikemoss</name>
    <dbReference type="NCBI Taxonomy" id="88036"/>
    <lineage>
        <taxon>Eukaryota</taxon>
        <taxon>Viridiplantae</taxon>
        <taxon>Streptophyta</taxon>
        <taxon>Embryophyta</taxon>
        <taxon>Tracheophyta</taxon>
        <taxon>Lycopodiopsida</taxon>
        <taxon>Selaginellales</taxon>
        <taxon>Selaginellaceae</taxon>
        <taxon>Selaginella</taxon>
    </lineage>
</organism>
<proteinExistence type="predicted"/>
<sequence>MSSSLRFSASTEGLDCPVPAADAATRGLAENTCCVVTAPTLPIHGDQMVREKHVVPEPIVYNLCVEALGICEVLAFLYQLGVVLSELASIKLKPDLVPSMGYLCFTKT</sequence>
<evidence type="ECO:0000313" key="2">
    <source>
        <dbReference type="Proteomes" id="UP000001514"/>
    </source>
</evidence>
<dbReference type="EMBL" id="GL377573">
    <property type="protein sequence ID" value="EFJ31683.1"/>
    <property type="molecule type" value="Genomic_DNA"/>
</dbReference>
<dbReference type="Proteomes" id="UP000001514">
    <property type="component" value="Unassembled WGS sequence"/>
</dbReference>
<evidence type="ECO:0000313" key="1">
    <source>
        <dbReference type="EMBL" id="EFJ31683.1"/>
    </source>
</evidence>